<dbReference type="Pfam" id="PF12729">
    <property type="entry name" value="4HB_MCP_1"/>
    <property type="match status" value="1"/>
</dbReference>
<evidence type="ECO:0000313" key="7">
    <source>
        <dbReference type="EMBL" id="RII34017.1"/>
    </source>
</evidence>
<dbReference type="AlphaFoldDB" id="A0A399IN68"/>
<dbReference type="GO" id="GO:0004888">
    <property type="term" value="F:transmembrane signaling receptor activity"/>
    <property type="evidence" value="ECO:0007669"/>
    <property type="project" value="InterPro"/>
</dbReference>
<name>A0A399IN68_9CLOT</name>
<evidence type="ECO:0000259" key="5">
    <source>
        <dbReference type="PROSITE" id="PS50111"/>
    </source>
</evidence>
<evidence type="ECO:0000256" key="4">
    <source>
        <dbReference type="SAM" id="Phobius"/>
    </source>
</evidence>
<dbReference type="PROSITE" id="PS50111">
    <property type="entry name" value="CHEMOTAXIS_TRANSDUC_2"/>
    <property type="match status" value="1"/>
</dbReference>
<dbReference type="PROSITE" id="PS50885">
    <property type="entry name" value="HAMP"/>
    <property type="match status" value="1"/>
</dbReference>
<dbReference type="GO" id="GO:0016020">
    <property type="term" value="C:membrane"/>
    <property type="evidence" value="ECO:0007669"/>
    <property type="project" value="InterPro"/>
</dbReference>
<feature type="transmembrane region" description="Helical" evidence="4">
    <location>
        <begin position="12"/>
        <end position="30"/>
    </location>
</feature>
<dbReference type="EMBL" id="QXDJ01000003">
    <property type="protein sequence ID" value="RII34017.1"/>
    <property type="molecule type" value="Genomic_DNA"/>
</dbReference>
<protein>
    <submittedName>
        <fullName evidence="7">Methyl-accepting chemotaxis protein</fullName>
    </submittedName>
</protein>
<evidence type="ECO:0000256" key="1">
    <source>
        <dbReference type="ARBA" id="ARBA00023224"/>
    </source>
</evidence>
<dbReference type="Pfam" id="PF00015">
    <property type="entry name" value="MCPsignal"/>
    <property type="match status" value="1"/>
</dbReference>
<sequence>MRNFKISTKLGILVSVVIVALIIVGLFSIYNGRIATANMDKMYNNSEKSIEIGGDLRTQTRANKANLLDLIISKDEKYRTQVNNDIEKRKKTINDDMDKLNELSADNKQKELYQTIKNNLAAYQKEFLNSVDLVKADKVDEAYKSYSNSVNLLETYQASVRDLNDYNSNNAKAIYDNYKTNAQNTERITFFIVILAITTALGISLYIIKNIRKSMSSLSLTLNSMKNGDFTVEVPEDVRSVKDEIGVMSMDVFLMQGSLKKLIEMVKNEAINVNQNVNGSLDNINIMNNNLEDVSARTEELAANMEETAACSEEMTAATQEIERAIDTIAKNSQKGAVEVLNINKRAADTKESVNIAQKKAADIFDGTKGELEKAIENSKIVNQINVLSQSIMAITEQTNLLALNAAIEAARAGEAGKGFSVVAEEIRKLAEQSKEAVIEIQNITTKVTDSFTELTVSSNKLLQFVSTDVYEDYKTMLEVADKYKEDANFVENLVTEFSSTSEELLASIQDVLKTIDEVAQAASDGAEGTTDISQRIADVTLKSSNVLDLSNKSQDSSEKLKQEISKFIV</sequence>
<accession>A0A399IN68</accession>
<dbReference type="InterPro" id="IPR004089">
    <property type="entry name" value="MCPsignal_dom"/>
</dbReference>
<comment type="caution">
    <text evidence="7">The sequence shown here is derived from an EMBL/GenBank/DDBJ whole genome shotgun (WGS) entry which is preliminary data.</text>
</comment>
<gene>
    <name evidence="7" type="ORF">D2A34_12590</name>
</gene>
<evidence type="ECO:0000313" key="8">
    <source>
        <dbReference type="Proteomes" id="UP000265930"/>
    </source>
</evidence>
<evidence type="ECO:0000256" key="2">
    <source>
        <dbReference type="ARBA" id="ARBA00029447"/>
    </source>
</evidence>
<dbReference type="SUPFAM" id="SSF58104">
    <property type="entry name" value="Methyl-accepting chemotaxis protein (MCP) signaling domain"/>
    <property type="match status" value="1"/>
</dbReference>
<organism evidence="7 8">
    <name type="scientific">Clostridium chromiireducens</name>
    <dbReference type="NCBI Taxonomy" id="225345"/>
    <lineage>
        <taxon>Bacteria</taxon>
        <taxon>Bacillati</taxon>
        <taxon>Bacillota</taxon>
        <taxon>Clostridia</taxon>
        <taxon>Eubacteriales</taxon>
        <taxon>Clostridiaceae</taxon>
        <taxon>Clostridium</taxon>
    </lineage>
</organism>
<dbReference type="RefSeq" id="WP_119366843.1">
    <property type="nucleotide sequence ID" value="NZ_QXDJ01000003.1"/>
</dbReference>
<dbReference type="CDD" id="cd19411">
    <property type="entry name" value="MCP2201-like_sensor"/>
    <property type="match status" value="1"/>
</dbReference>
<dbReference type="InterPro" id="IPR004090">
    <property type="entry name" value="Chemotax_Me-accpt_rcpt"/>
</dbReference>
<dbReference type="InterPro" id="IPR024478">
    <property type="entry name" value="HlyB_4HB_MCP"/>
</dbReference>
<keyword evidence="1 3" id="KW-0807">Transducer</keyword>
<proteinExistence type="inferred from homology"/>
<feature type="domain" description="Methyl-accepting transducer" evidence="5">
    <location>
        <begin position="283"/>
        <end position="520"/>
    </location>
</feature>
<dbReference type="InterPro" id="IPR003660">
    <property type="entry name" value="HAMP_dom"/>
</dbReference>
<dbReference type="SMART" id="SM00283">
    <property type="entry name" value="MA"/>
    <property type="match status" value="1"/>
</dbReference>
<feature type="transmembrane region" description="Helical" evidence="4">
    <location>
        <begin position="188"/>
        <end position="208"/>
    </location>
</feature>
<comment type="similarity">
    <text evidence="2">Belongs to the methyl-accepting chemotaxis (MCP) protein family.</text>
</comment>
<reference evidence="7 8" key="1">
    <citation type="submission" date="2018-08" db="EMBL/GenBank/DDBJ databases">
        <title>Genome of Clostridium chromiireducens C1, DSM12136.</title>
        <authorList>
            <person name="Xing M."/>
            <person name="Wei Y."/>
            <person name="Ang E.L."/>
            <person name="Zhao H."/>
            <person name="Zhang Y."/>
        </authorList>
    </citation>
    <scope>NUCLEOTIDE SEQUENCE [LARGE SCALE GENOMIC DNA]</scope>
    <source>
        <strain evidence="7 8">C1</strain>
    </source>
</reference>
<keyword evidence="4" id="KW-0472">Membrane</keyword>
<dbReference type="PRINTS" id="PR00260">
    <property type="entry name" value="CHEMTRNSDUCR"/>
</dbReference>
<evidence type="ECO:0000259" key="6">
    <source>
        <dbReference type="PROSITE" id="PS50885"/>
    </source>
</evidence>
<dbReference type="GO" id="GO:0006935">
    <property type="term" value="P:chemotaxis"/>
    <property type="evidence" value="ECO:0007669"/>
    <property type="project" value="InterPro"/>
</dbReference>
<dbReference type="Proteomes" id="UP000265930">
    <property type="component" value="Unassembled WGS sequence"/>
</dbReference>
<dbReference type="PANTHER" id="PTHR32089">
    <property type="entry name" value="METHYL-ACCEPTING CHEMOTAXIS PROTEIN MCPB"/>
    <property type="match status" value="1"/>
</dbReference>
<dbReference type="InterPro" id="IPR047347">
    <property type="entry name" value="YvaQ-like_sensor"/>
</dbReference>
<keyword evidence="4" id="KW-1133">Transmembrane helix</keyword>
<dbReference type="PANTHER" id="PTHR32089:SF112">
    <property type="entry name" value="LYSOZYME-LIKE PROTEIN-RELATED"/>
    <property type="match status" value="1"/>
</dbReference>
<dbReference type="Gene3D" id="1.10.287.950">
    <property type="entry name" value="Methyl-accepting chemotaxis protein"/>
    <property type="match status" value="1"/>
</dbReference>
<keyword evidence="4" id="KW-0812">Transmembrane</keyword>
<dbReference type="GO" id="GO:0007165">
    <property type="term" value="P:signal transduction"/>
    <property type="evidence" value="ECO:0007669"/>
    <property type="project" value="UniProtKB-KW"/>
</dbReference>
<feature type="domain" description="HAMP" evidence="6">
    <location>
        <begin position="209"/>
        <end position="264"/>
    </location>
</feature>
<evidence type="ECO:0000256" key="3">
    <source>
        <dbReference type="PROSITE-ProRule" id="PRU00284"/>
    </source>
</evidence>